<sequence>MNMGFKTLFAAAMMAASGLSMASESTSALSFSGTAAMTSDYRFRGMTQTMSDPAVQAGFALSHDSGLYAGVWGSNVDFGGTAHLELDPYMGYTTSLDYFASKPILDVGFWYYAYPSESDLNWLEAYAKLGFSDVLFKDASLLTAINYSNDFLGGDTDAWYFNATYTAPIGSTGFSGVAGLGYTQADDFDFGGGKDSYVDWKVGVSYNFASVEGLSAELAAVGTDIDTDGFSHAAKRGVETGAVFTLTKAF</sequence>
<dbReference type="Pfam" id="PF09694">
    <property type="entry name" value="Gcw_chp"/>
    <property type="match status" value="1"/>
</dbReference>
<reference evidence="2" key="2">
    <citation type="submission" date="2019-11" db="EMBL/GenBank/DDBJ databases">
        <authorList>
            <person name="Yao H."/>
            <person name="Du X."/>
            <person name="Yu R."/>
            <person name="Li A."/>
        </authorList>
    </citation>
    <scope>NUCLEOTIDE SEQUENCE</scope>
    <source>
        <strain evidence="2">19110F47</strain>
    </source>
</reference>
<gene>
    <name evidence="2" type="ORF">GJD93_13505</name>
    <name evidence="3" type="ORF">J4G45_13270</name>
</gene>
<keyword evidence="1" id="KW-0732">Signal</keyword>
<dbReference type="EMBL" id="CP046045">
    <property type="protein sequence ID" value="QGM28622.1"/>
    <property type="molecule type" value="Genomic_DNA"/>
</dbReference>
<accession>A0AAP9KK65</accession>
<dbReference type="NCBIfam" id="TIGR02001">
    <property type="entry name" value="gcw_chp"/>
    <property type="match status" value="1"/>
</dbReference>
<evidence type="ECO:0000313" key="3">
    <source>
        <dbReference type="EMBL" id="QTD61725.1"/>
    </source>
</evidence>
<keyword evidence="5" id="KW-1185">Reference proteome</keyword>
<evidence type="ECO:0000313" key="4">
    <source>
        <dbReference type="Proteomes" id="UP000405075"/>
    </source>
</evidence>
<dbReference type="InterPro" id="IPR010239">
    <property type="entry name" value="CHP02001"/>
</dbReference>
<proteinExistence type="predicted"/>
<evidence type="ECO:0000256" key="1">
    <source>
        <dbReference type="SAM" id="SignalP"/>
    </source>
</evidence>
<feature type="chain" id="PRO_5043005524" evidence="1">
    <location>
        <begin position="23"/>
        <end position="250"/>
    </location>
</feature>
<reference evidence="4" key="1">
    <citation type="submission" date="2019-11" db="EMBL/GenBank/DDBJ databases">
        <title>Escherichia coli 1916D6.</title>
        <authorList>
            <person name="Yao H."/>
            <person name="Du X."/>
            <person name="Yu R."/>
            <person name="Li A."/>
        </authorList>
    </citation>
    <scope>NUCLEOTIDE SEQUENCE [LARGE SCALE GENOMIC DNA]</scope>
    <source>
        <strain evidence="4">19110F47</strain>
    </source>
</reference>
<name>A0AAP9KK65_9GAMM</name>
<evidence type="ECO:0000313" key="5">
    <source>
        <dbReference type="Proteomes" id="UP000663954"/>
    </source>
</evidence>
<organism evidence="2 4">
    <name type="scientific">Acinetobacter towneri</name>
    <dbReference type="NCBI Taxonomy" id="202956"/>
    <lineage>
        <taxon>Bacteria</taxon>
        <taxon>Pseudomonadati</taxon>
        <taxon>Pseudomonadota</taxon>
        <taxon>Gammaproteobacteria</taxon>
        <taxon>Moraxellales</taxon>
        <taxon>Moraxellaceae</taxon>
        <taxon>Acinetobacter</taxon>
    </lineage>
</organism>
<feature type="signal peptide" evidence="1">
    <location>
        <begin position="1"/>
        <end position="22"/>
    </location>
</feature>
<dbReference type="AlphaFoldDB" id="A0AAP9KK65"/>
<reference evidence="3 5" key="3">
    <citation type="journal article" date="2020" name="Front. Cell. Infect. Microbiol.">
        <title>Characterization of Three Porcine Acinetobacter towneri Strains Co-Harboring tet(X3) and bla OXA-58.</title>
        <authorList>
            <person name="Ma J."/>
            <person name="Wang J."/>
            <person name="Feng J."/>
            <person name="Liu Y."/>
            <person name="Yang B."/>
            <person name="Li R."/>
            <person name="Bai L."/>
            <person name="He T."/>
            <person name="Wang X."/>
            <person name="Yang Z."/>
        </authorList>
    </citation>
    <scope>NUCLEOTIDE SEQUENCE [LARGE SCALE GENOMIC DNA]</scope>
    <source>
        <strain evidence="3 5">GX5</strain>
    </source>
</reference>
<dbReference type="Proteomes" id="UP000663954">
    <property type="component" value="Chromosome"/>
</dbReference>
<evidence type="ECO:0000313" key="2">
    <source>
        <dbReference type="EMBL" id="QGM28622.1"/>
    </source>
</evidence>
<dbReference type="EMBL" id="CP071770">
    <property type="protein sequence ID" value="QTD61725.1"/>
    <property type="molecule type" value="Genomic_DNA"/>
</dbReference>
<protein>
    <submittedName>
        <fullName evidence="2">Uncharacterized protein</fullName>
    </submittedName>
</protein>
<reference evidence="3" key="4">
    <citation type="submission" date="2021-03" db="EMBL/GenBank/DDBJ databases">
        <authorList>
            <person name="Ma J."/>
        </authorList>
    </citation>
    <scope>NUCLEOTIDE SEQUENCE</scope>
    <source>
        <strain evidence="3">GX5</strain>
    </source>
</reference>
<dbReference type="Proteomes" id="UP000405075">
    <property type="component" value="Chromosome"/>
</dbReference>